<dbReference type="PANTHER" id="PTHR11135">
    <property type="entry name" value="HISTONE ACETYLTRANSFERASE-RELATED"/>
    <property type="match status" value="1"/>
</dbReference>
<evidence type="ECO:0000313" key="8">
    <source>
        <dbReference type="EMBL" id="MBY0757763.1"/>
    </source>
</evidence>
<comment type="caution">
    <text evidence="8">The sequence shown here is derived from an EMBL/GenBank/DDBJ whole genome shotgun (WGS) entry which is preliminary data.</text>
</comment>
<keyword evidence="3" id="KW-0949">S-adenosyl-L-methionine</keyword>
<dbReference type="EMBL" id="VIRV01000001">
    <property type="protein sequence ID" value="MBY0757763.1"/>
    <property type="molecule type" value="Genomic_DNA"/>
</dbReference>
<dbReference type="PANTHER" id="PTHR11135:SF1">
    <property type="entry name" value="PROTEIN YHCC"/>
    <property type="match status" value="1"/>
</dbReference>
<dbReference type="SFLD" id="SFLDG01082">
    <property type="entry name" value="B12-binding_domain_containing"/>
    <property type="match status" value="1"/>
</dbReference>
<protein>
    <submittedName>
        <fullName evidence="8">TIGR01212 family radical SAM protein</fullName>
    </submittedName>
</protein>
<dbReference type="SFLD" id="SFLDG01091">
    <property type="entry name" value="uncharacterized_CHP01210-like"/>
    <property type="match status" value="1"/>
</dbReference>
<dbReference type="SFLD" id="SFLDG01086">
    <property type="entry name" value="elongater_protein-like"/>
    <property type="match status" value="1"/>
</dbReference>
<evidence type="ECO:0000256" key="2">
    <source>
        <dbReference type="ARBA" id="ARBA00022485"/>
    </source>
</evidence>
<dbReference type="Proteomes" id="UP000779049">
    <property type="component" value="Unassembled WGS sequence"/>
</dbReference>
<evidence type="ECO:0000313" key="9">
    <source>
        <dbReference type="Proteomes" id="UP000779049"/>
    </source>
</evidence>
<keyword evidence="5" id="KW-0408">Iron</keyword>
<dbReference type="Gene3D" id="3.80.30.20">
    <property type="entry name" value="tm_1862 like domain"/>
    <property type="match status" value="1"/>
</dbReference>
<sequence>MAEYPYRRDGRRYYSLDSYLKTKYNEKMYKLSLNGGFTCPNRDGTCGTGGCIFCSRGGSGDFAGDSRLSIRRQIEFQKARLKSKYHGHSYIAYFQAFTNTYAPVEKLRAVFSEAIKDPEVRILSVATRPDCLPAETIALLSELNRIKPVWVELGLQTIHPSTAQFIRRGYDLAVFDRAVSLLRAEGIDVIVHTILYLPGETKSNMLETIDYLNRMDIQGVKLQLLHVLDGTDLGDLYREHPFPLPSMEEYLDFLGVCICSLRSDIVIHRLTGDGPKSILIAPLWTANKRLVLNRMAQSFKEKDVWQGKNCRFL</sequence>
<evidence type="ECO:0000256" key="5">
    <source>
        <dbReference type="ARBA" id="ARBA00023004"/>
    </source>
</evidence>
<dbReference type="CDD" id="cd01335">
    <property type="entry name" value="Radical_SAM"/>
    <property type="match status" value="1"/>
</dbReference>
<dbReference type="InterPro" id="IPR006638">
    <property type="entry name" value="Elp3/MiaA/NifB-like_rSAM"/>
</dbReference>
<evidence type="ECO:0000256" key="3">
    <source>
        <dbReference type="ARBA" id="ARBA00022691"/>
    </source>
</evidence>
<gene>
    <name evidence="8" type="ORF">FLB61_01375</name>
</gene>
<comment type="cofactor">
    <cofactor evidence="1">
        <name>[4Fe-4S] cluster</name>
        <dbReference type="ChEBI" id="CHEBI:49883"/>
    </cofactor>
</comment>
<dbReference type="InterPro" id="IPR058240">
    <property type="entry name" value="rSAM_sf"/>
</dbReference>
<organism evidence="8 9">
    <name type="scientific">Sellimonas caecigallum</name>
    <dbReference type="NCBI Taxonomy" id="2592333"/>
    <lineage>
        <taxon>Bacteria</taxon>
        <taxon>Bacillati</taxon>
        <taxon>Bacillota</taxon>
        <taxon>Clostridia</taxon>
        <taxon>Lachnospirales</taxon>
        <taxon>Lachnospiraceae</taxon>
        <taxon>Sellimonas</taxon>
    </lineage>
</organism>
<evidence type="ECO:0000259" key="7">
    <source>
        <dbReference type="SMART" id="SM00729"/>
    </source>
</evidence>
<proteinExistence type="predicted"/>
<dbReference type="Pfam" id="PF16199">
    <property type="entry name" value="Radical_SAM_C"/>
    <property type="match status" value="1"/>
</dbReference>
<dbReference type="SFLD" id="SFLDS00029">
    <property type="entry name" value="Radical_SAM"/>
    <property type="match status" value="1"/>
</dbReference>
<dbReference type="InterPro" id="IPR005911">
    <property type="entry name" value="YhcC-like"/>
</dbReference>
<dbReference type="NCBIfam" id="TIGR01212">
    <property type="entry name" value="TIGR01212 family radical SAM protein"/>
    <property type="match status" value="1"/>
</dbReference>
<dbReference type="InterPro" id="IPR023404">
    <property type="entry name" value="rSAM_horseshoe"/>
</dbReference>
<feature type="domain" description="Elp3/MiaA/NifB-like radical SAM core" evidence="7">
    <location>
        <begin position="29"/>
        <end position="256"/>
    </location>
</feature>
<dbReference type="SUPFAM" id="SSF102114">
    <property type="entry name" value="Radical SAM enzymes"/>
    <property type="match status" value="1"/>
</dbReference>
<evidence type="ECO:0000256" key="1">
    <source>
        <dbReference type="ARBA" id="ARBA00001966"/>
    </source>
</evidence>
<keyword evidence="4" id="KW-0479">Metal-binding</keyword>
<dbReference type="RefSeq" id="WP_221919209.1">
    <property type="nucleotide sequence ID" value="NZ_CP173660.1"/>
</dbReference>
<dbReference type="SMART" id="SM00729">
    <property type="entry name" value="Elp3"/>
    <property type="match status" value="1"/>
</dbReference>
<evidence type="ECO:0000256" key="4">
    <source>
        <dbReference type="ARBA" id="ARBA00022723"/>
    </source>
</evidence>
<dbReference type="Pfam" id="PF04055">
    <property type="entry name" value="Radical_SAM"/>
    <property type="match status" value="1"/>
</dbReference>
<dbReference type="InterPro" id="IPR039661">
    <property type="entry name" value="ELP3"/>
</dbReference>
<dbReference type="InterPro" id="IPR032432">
    <property type="entry name" value="Radical_SAM_C"/>
</dbReference>
<name>A0ABS7L402_9FIRM</name>
<keyword evidence="2" id="KW-0004">4Fe-4S</keyword>
<dbReference type="InterPro" id="IPR007197">
    <property type="entry name" value="rSAM"/>
</dbReference>
<keyword evidence="6" id="KW-0411">Iron-sulfur</keyword>
<keyword evidence="9" id="KW-1185">Reference proteome</keyword>
<reference evidence="8 9" key="1">
    <citation type="journal article" date="2020" name="New Microbes New Infect">
        <title>Sellimonas caecigallum sp. nov., description and genome sequence of a new member of the Sellimonas genus isolated from the cecum of feral chicken.</title>
        <authorList>
            <person name="Wongkuna S."/>
            <person name="Ghimire S."/>
            <person name="Antony L."/>
            <person name="Chankhamhaengdecha S."/>
            <person name="Janvilisri T."/>
            <person name="Scaria J."/>
        </authorList>
    </citation>
    <scope>NUCLEOTIDE SEQUENCE [LARGE SCALE GENOMIC DNA]</scope>
    <source>
        <strain evidence="8 9">SW451</strain>
    </source>
</reference>
<evidence type="ECO:0000256" key="6">
    <source>
        <dbReference type="ARBA" id="ARBA00023014"/>
    </source>
</evidence>
<accession>A0ABS7L402</accession>